<dbReference type="RefSeq" id="WP_090084388.1">
    <property type="nucleotide sequence ID" value="NZ_FOMR01000005.1"/>
</dbReference>
<proteinExistence type="predicted"/>
<reference evidence="3" key="1">
    <citation type="submission" date="2016-10" db="EMBL/GenBank/DDBJ databases">
        <authorList>
            <person name="Varghese N."/>
            <person name="Submissions S."/>
        </authorList>
    </citation>
    <scope>NUCLEOTIDE SEQUENCE [LARGE SCALE GENOMIC DNA]</scope>
    <source>
        <strain evidence="3">DSM 22530</strain>
    </source>
</reference>
<dbReference type="AlphaFoldDB" id="A0A1I1W7L4"/>
<evidence type="ECO:0000313" key="2">
    <source>
        <dbReference type="EMBL" id="SFD89000.1"/>
    </source>
</evidence>
<keyword evidence="1" id="KW-1133">Transmembrane helix</keyword>
<gene>
    <name evidence="2" type="ORF">SAMN05216238_105158</name>
</gene>
<dbReference type="EMBL" id="FOMR01000005">
    <property type="protein sequence ID" value="SFD89000.1"/>
    <property type="molecule type" value="Genomic_DNA"/>
</dbReference>
<dbReference type="STRING" id="640948.SAMN05216238_105158"/>
<evidence type="ECO:0000256" key="1">
    <source>
        <dbReference type="SAM" id="Phobius"/>
    </source>
</evidence>
<protein>
    <submittedName>
        <fullName evidence="2">Uncharacterized protein</fullName>
    </submittedName>
</protein>
<accession>A0A1I1W7L4</accession>
<name>A0A1I1W7L4_9BACI</name>
<evidence type="ECO:0000313" key="3">
    <source>
        <dbReference type="Proteomes" id="UP000199474"/>
    </source>
</evidence>
<keyword evidence="3" id="KW-1185">Reference proteome</keyword>
<keyword evidence="1" id="KW-0472">Membrane</keyword>
<feature type="transmembrane region" description="Helical" evidence="1">
    <location>
        <begin position="12"/>
        <end position="29"/>
    </location>
</feature>
<dbReference type="Proteomes" id="UP000199474">
    <property type="component" value="Unassembled WGS sequence"/>
</dbReference>
<feature type="transmembrane region" description="Helical" evidence="1">
    <location>
        <begin position="35"/>
        <end position="62"/>
    </location>
</feature>
<organism evidence="2 3">
    <name type="scientific">Lentibacillus persicus</name>
    <dbReference type="NCBI Taxonomy" id="640948"/>
    <lineage>
        <taxon>Bacteria</taxon>
        <taxon>Bacillati</taxon>
        <taxon>Bacillota</taxon>
        <taxon>Bacilli</taxon>
        <taxon>Bacillales</taxon>
        <taxon>Bacillaceae</taxon>
        <taxon>Lentibacillus</taxon>
    </lineage>
</organism>
<dbReference type="OrthoDB" id="2970391at2"/>
<sequence>MKSKSRWSDPGIILVAILLVISAIVLIWWPTDIYFMGITLAGWLMFFSYFVWFALSIIYVVWMEKRDAKNGG</sequence>
<keyword evidence="1" id="KW-0812">Transmembrane</keyword>